<protein>
    <submittedName>
        <fullName evidence="2">Uncharacterized protein</fullName>
    </submittedName>
</protein>
<keyword evidence="3" id="KW-1185">Reference proteome</keyword>
<sequence>MDAAAANPPGGRQSTRATSTVTETESLLSKLGQGYKRAKAQQILRLLADQESLNQRFKDCALNEDEDDDDDEDGTKDKADAGRRNSSDGRSNSPIGGVWVKRGLTLTSTAAEEERRENALSERERERRQGGYLAGSGLTKAAEATDTKHKQKKKKVASAVDPSRCRLPWASTTRRNV</sequence>
<proteinExistence type="predicted"/>
<feature type="compositionally biased region" description="Basic and acidic residues" evidence="1">
    <location>
        <begin position="75"/>
        <end position="87"/>
    </location>
</feature>
<organism evidence="2 3">
    <name type="scientific">Plakobranchus ocellatus</name>
    <dbReference type="NCBI Taxonomy" id="259542"/>
    <lineage>
        <taxon>Eukaryota</taxon>
        <taxon>Metazoa</taxon>
        <taxon>Spiralia</taxon>
        <taxon>Lophotrochozoa</taxon>
        <taxon>Mollusca</taxon>
        <taxon>Gastropoda</taxon>
        <taxon>Heterobranchia</taxon>
        <taxon>Euthyneura</taxon>
        <taxon>Panpulmonata</taxon>
        <taxon>Sacoglossa</taxon>
        <taxon>Placobranchoidea</taxon>
        <taxon>Plakobranchidae</taxon>
        <taxon>Plakobranchus</taxon>
    </lineage>
</organism>
<reference evidence="2 3" key="1">
    <citation type="journal article" date="2021" name="Elife">
        <title>Chloroplast acquisition without the gene transfer in kleptoplastic sea slugs, Plakobranchus ocellatus.</title>
        <authorList>
            <person name="Maeda T."/>
            <person name="Takahashi S."/>
            <person name="Yoshida T."/>
            <person name="Shimamura S."/>
            <person name="Takaki Y."/>
            <person name="Nagai Y."/>
            <person name="Toyoda A."/>
            <person name="Suzuki Y."/>
            <person name="Arimoto A."/>
            <person name="Ishii H."/>
            <person name="Satoh N."/>
            <person name="Nishiyama T."/>
            <person name="Hasebe M."/>
            <person name="Maruyama T."/>
            <person name="Minagawa J."/>
            <person name="Obokata J."/>
            <person name="Shigenobu S."/>
        </authorList>
    </citation>
    <scope>NUCLEOTIDE SEQUENCE [LARGE SCALE GENOMIC DNA]</scope>
</reference>
<accession>A0AAV4AGG9</accession>
<evidence type="ECO:0000313" key="3">
    <source>
        <dbReference type="Proteomes" id="UP000735302"/>
    </source>
</evidence>
<feature type="region of interest" description="Disordered" evidence="1">
    <location>
        <begin position="58"/>
        <end position="161"/>
    </location>
</feature>
<dbReference type="EMBL" id="BLXT01003865">
    <property type="protein sequence ID" value="GFO07386.1"/>
    <property type="molecule type" value="Genomic_DNA"/>
</dbReference>
<evidence type="ECO:0000313" key="2">
    <source>
        <dbReference type="EMBL" id="GFO07386.1"/>
    </source>
</evidence>
<feature type="region of interest" description="Disordered" evidence="1">
    <location>
        <begin position="1"/>
        <end position="26"/>
    </location>
</feature>
<dbReference type="Proteomes" id="UP000735302">
    <property type="component" value="Unassembled WGS sequence"/>
</dbReference>
<feature type="compositionally biased region" description="Acidic residues" evidence="1">
    <location>
        <begin position="62"/>
        <end position="74"/>
    </location>
</feature>
<name>A0AAV4AGG9_9GAST</name>
<feature type="compositionally biased region" description="Basic and acidic residues" evidence="1">
    <location>
        <begin position="112"/>
        <end position="129"/>
    </location>
</feature>
<evidence type="ECO:0000256" key="1">
    <source>
        <dbReference type="SAM" id="MobiDB-lite"/>
    </source>
</evidence>
<gene>
    <name evidence="2" type="ORF">PoB_003389100</name>
</gene>
<comment type="caution">
    <text evidence="2">The sequence shown here is derived from an EMBL/GenBank/DDBJ whole genome shotgun (WGS) entry which is preliminary data.</text>
</comment>
<dbReference type="AlphaFoldDB" id="A0AAV4AGG9"/>